<sequence length="139" mass="15251">MRIAAQGINLYTENAQRAAVRPDVEVESVQARVKTRSFGFNLGKLGVNFTAKDLEFEPSEAEVAAQEFRSKSYPRTQSEERDVQDVANYLAQTQCALSGESATYCPENSGYRLSRAISAYSQQSGVLNHSLPGRALGKV</sequence>
<proteinExistence type="predicted"/>
<dbReference type="EMBL" id="FNGA01000001">
    <property type="protein sequence ID" value="SDK56693.1"/>
    <property type="molecule type" value="Genomic_DNA"/>
</dbReference>
<dbReference type="OrthoDB" id="5456720at2"/>
<name>A0A1G9CYJ5_9BACT</name>
<dbReference type="RefSeq" id="WP_092158506.1">
    <property type="nucleotide sequence ID" value="NZ_FNGA01000001.1"/>
</dbReference>
<dbReference type="STRING" id="246191.SAMN05660337_0840"/>
<reference evidence="2" key="1">
    <citation type="submission" date="2016-10" db="EMBL/GenBank/DDBJ databases">
        <authorList>
            <person name="Varghese N."/>
            <person name="Submissions S."/>
        </authorList>
    </citation>
    <scope>NUCLEOTIDE SEQUENCE [LARGE SCALE GENOMIC DNA]</scope>
    <source>
        <strain evidence="2">DSM 16995</strain>
    </source>
</reference>
<gene>
    <name evidence="1" type="ORF">SAMN05660337_0840</name>
</gene>
<evidence type="ECO:0000313" key="2">
    <source>
        <dbReference type="Proteomes" id="UP000199053"/>
    </source>
</evidence>
<dbReference type="AlphaFoldDB" id="A0A1G9CYJ5"/>
<dbReference type="Proteomes" id="UP000199053">
    <property type="component" value="Unassembled WGS sequence"/>
</dbReference>
<keyword evidence="2" id="KW-1185">Reference proteome</keyword>
<accession>A0A1G9CYJ5</accession>
<evidence type="ECO:0000313" key="1">
    <source>
        <dbReference type="EMBL" id="SDK56693.1"/>
    </source>
</evidence>
<organism evidence="1 2">
    <name type="scientific">Maridesulfovibrio ferrireducens</name>
    <dbReference type="NCBI Taxonomy" id="246191"/>
    <lineage>
        <taxon>Bacteria</taxon>
        <taxon>Pseudomonadati</taxon>
        <taxon>Thermodesulfobacteriota</taxon>
        <taxon>Desulfovibrionia</taxon>
        <taxon>Desulfovibrionales</taxon>
        <taxon>Desulfovibrionaceae</taxon>
        <taxon>Maridesulfovibrio</taxon>
    </lineage>
</organism>
<protein>
    <submittedName>
        <fullName evidence="1">Uncharacterized protein</fullName>
    </submittedName>
</protein>